<evidence type="ECO:0000313" key="1">
    <source>
        <dbReference type="EMBL" id="OMJ22244.1"/>
    </source>
</evidence>
<organism evidence="1 2">
    <name type="scientific">Smittium culicis</name>
    <dbReference type="NCBI Taxonomy" id="133412"/>
    <lineage>
        <taxon>Eukaryota</taxon>
        <taxon>Fungi</taxon>
        <taxon>Fungi incertae sedis</taxon>
        <taxon>Zoopagomycota</taxon>
        <taxon>Kickxellomycotina</taxon>
        <taxon>Harpellomycetes</taxon>
        <taxon>Harpellales</taxon>
        <taxon>Legeriomycetaceae</taxon>
        <taxon>Smittium</taxon>
    </lineage>
</organism>
<sequence>MQCKERPQILKKSRIEQIDVREASTKLTSFLNANQESQVMPSFIRAQLLKIETGLKGCTNVNSNIDG</sequence>
<accession>A0A1R1Y622</accession>
<dbReference type="Proteomes" id="UP000187283">
    <property type="component" value="Unassembled WGS sequence"/>
</dbReference>
<gene>
    <name evidence="1" type="ORF">AYI70_g2998</name>
</gene>
<reference evidence="1 2" key="1">
    <citation type="submission" date="2017-01" db="EMBL/GenBank/DDBJ databases">
        <authorList>
            <person name="Mah S.A."/>
            <person name="Swanson W.J."/>
            <person name="Moy G.W."/>
            <person name="Vacquier V.D."/>
        </authorList>
    </citation>
    <scope>NUCLEOTIDE SEQUENCE [LARGE SCALE GENOMIC DNA]</scope>
    <source>
        <strain evidence="1 2">GSMNP</strain>
    </source>
</reference>
<dbReference type="EMBL" id="LSSN01000809">
    <property type="protein sequence ID" value="OMJ22244.1"/>
    <property type="molecule type" value="Genomic_DNA"/>
</dbReference>
<name>A0A1R1Y622_9FUNG</name>
<evidence type="ECO:0000313" key="2">
    <source>
        <dbReference type="Proteomes" id="UP000187283"/>
    </source>
</evidence>
<keyword evidence="2" id="KW-1185">Reference proteome</keyword>
<proteinExistence type="predicted"/>
<dbReference type="AlphaFoldDB" id="A0A1R1Y622"/>
<comment type="caution">
    <text evidence="1">The sequence shown here is derived from an EMBL/GenBank/DDBJ whole genome shotgun (WGS) entry which is preliminary data.</text>
</comment>
<protein>
    <submittedName>
        <fullName evidence="1">Uncharacterized protein</fullName>
    </submittedName>
</protein>